<protein>
    <recommendedName>
        <fullName evidence="5">Carboxypeptidase-like regulatory domain-containing protein</fullName>
    </recommendedName>
</protein>
<keyword evidence="2" id="KW-0732">Signal</keyword>
<feature type="coiled-coil region" evidence="1">
    <location>
        <begin position="178"/>
        <end position="210"/>
    </location>
</feature>
<name>A0A5C8IQY4_9BACT</name>
<accession>A0A5C8IQY4</accession>
<proteinExistence type="predicted"/>
<evidence type="ECO:0000256" key="1">
    <source>
        <dbReference type="SAM" id="Coils"/>
    </source>
</evidence>
<organism evidence="3 4">
    <name type="scientific">Pontibacter qinzhouensis</name>
    <dbReference type="NCBI Taxonomy" id="2603253"/>
    <lineage>
        <taxon>Bacteria</taxon>
        <taxon>Pseudomonadati</taxon>
        <taxon>Bacteroidota</taxon>
        <taxon>Cytophagia</taxon>
        <taxon>Cytophagales</taxon>
        <taxon>Hymenobacteraceae</taxon>
        <taxon>Pontibacter</taxon>
    </lineage>
</organism>
<dbReference type="InterPro" id="IPR008969">
    <property type="entry name" value="CarboxyPept-like_regulatory"/>
</dbReference>
<dbReference type="OrthoDB" id="978882at2"/>
<feature type="signal peptide" evidence="2">
    <location>
        <begin position="1"/>
        <end position="23"/>
    </location>
</feature>
<evidence type="ECO:0000256" key="2">
    <source>
        <dbReference type="SAM" id="SignalP"/>
    </source>
</evidence>
<feature type="chain" id="PRO_5022809513" description="Carboxypeptidase-like regulatory domain-containing protein" evidence="2">
    <location>
        <begin position="24"/>
        <end position="215"/>
    </location>
</feature>
<evidence type="ECO:0008006" key="5">
    <source>
        <dbReference type="Google" id="ProtNLM"/>
    </source>
</evidence>
<reference evidence="3 4" key="1">
    <citation type="submission" date="2019-08" db="EMBL/GenBank/DDBJ databases">
        <authorList>
            <person name="Shi S."/>
        </authorList>
    </citation>
    <scope>NUCLEOTIDE SEQUENCE [LARGE SCALE GENOMIC DNA]</scope>
    <source>
        <strain evidence="3 4">GY10130</strain>
    </source>
</reference>
<dbReference type="Pfam" id="PF13715">
    <property type="entry name" value="CarbopepD_reg_2"/>
    <property type="match status" value="1"/>
</dbReference>
<keyword evidence="4" id="KW-1185">Reference proteome</keyword>
<evidence type="ECO:0000313" key="3">
    <source>
        <dbReference type="EMBL" id="TXK23464.1"/>
    </source>
</evidence>
<comment type="caution">
    <text evidence="3">The sequence shown here is derived from an EMBL/GenBank/DDBJ whole genome shotgun (WGS) entry which is preliminary data.</text>
</comment>
<dbReference type="SUPFAM" id="SSF49464">
    <property type="entry name" value="Carboxypeptidase regulatory domain-like"/>
    <property type="match status" value="1"/>
</dbReference>
<sequence length="215" mass="24385">MLRHPLFYFFCILLLLGSIQASAQKSVRVSGTILQPDKSTPIPGASVQRVGYTTGVVSDEKGTFLIDIDQQDTLLIRAIGYKSILYLPRNLPVSELRVSIVMQEDSVMLGEVEVTNRPSQEMIERAIRNMKRPDPNYVKNPSYKPPVDIPPPAPAAAPSITSPISMLYEMFSKEGKQKAKLQQILTELEMERILKEAQQEREEYNRLFKDNRGYK</sequence>
<keyword evidence="1" id="KW-0175">Coiled coil</keyword>
<evidence type="ECO:0000313" key="4">
    <source>
        <dbReference type="Proteomes" id="UP000321926"/>
    </source>
</evidence>
<gene>
    <name evidence="3" type="ORF">FVR03_22575</name>
</gene>
<dbReference type="Proteomes" id="UP000321926">
    <property type="component" value="Unassembled WGS sequence"/>
</dbReference>
<dbReference type="AlphaFoldDB" id="A0A5C8IQY4"/>
<dbReference type="EMBL" id="VRTY01000145">
    <property type="protein sequence ID" value="TXK23464.1"/>
    <property type="molecule type" value="Genomic_DNA"/>
</dbReference>